<feature type="transmembrane region" description="Helical" evidence="1">
    <location>
        <begin position="37"/>
        <end position="59"/>
    </location>
</feature>
<name>H9WMZ4_PINTA</name>
<feature type="non-terminal residue" evidence="2">
    <location>
        <position position="149"/>
    </location>
</feature>
<protein>
    <submittedName>
        <fullName evidence="2">Uncharacterized protein</fullName>
    </submittedName>
</protein>
<feature type="transmembrane region" description="Helical" evidence="1">
    <location>
        <begin position="71"/>
        <end position="94"/>
    </location>
</feature>
<evidence type="ECO:0000313" key="2">
    <source>
        <dbReference type="EMBL" id="AFG63387.1"/>
    </source>
</evidence>
<dbReference type="AlphaFoldDB" id="H9WMZ4"/>
<sequence>ILKKGYFGNEGKIPKYFTAAVLEEGTMDFCTYPLLSIIVHGVFVSAFVSCFLYVGLKIISLAINKSLERRVWVMILAVVVFLPLRVLFLGFTVMSKPGDLAFEVLAFLGFLAMLFSTSVCVIISVLRPIADSLAVHWIFESSEFRTVSQ</sequence>
<feature type="non-terminal residue" evidence="2">
    <location>
        <position position="1"/>
    </location>
</feature>
<accession>H9WMZ4</accession>
<evidence type="ECO:0000256" key="1">
    <source>
        <dbReference type="SAM" id="Phobius"/>
    </source>
</evidence>
<feature type="transmembrane region" description="Helical" evidence="1">
    <location>
        <begin position="100"/>
        <end position="126"/>
    </location>
</feature>
<reference evidence="2" key="1">
    <citation type="submission" date="2008-08" db="EMBL/GenBank/DDBJ databases">
        <title>Nucleotide Diversity and Divergence in the Loblolly Pine Gene Space.</title>
        <authorList>
            <person name="Neale D.B."/>
            <person name="Wegrzyn J.L."/>
            <person name="Lee J.M."/>
            <person name="Eckert A.J."/>
            <person name="Liechty J.D."/>
            <person name="Stevens K.A."/>
            <person name="Langley C.H."/>
        </authorList>
    </citation>
    <scope>NUCLEOTIDE SEQUENCE</scope>
    <source>
        <strain evidence="2">2337</strain>
        <tissue evidence="2">Megagametophyte</tissue>
    </source>
</reference>
<dbReference type="EMBL" id="FJ043126">
    <property type="protein sequence ID" value="AFG63387.1"/>
    <property type="molecule type" value="Genomic_DNA"/>
</dbReference>
<organism evidence="2">
    <name type="scientific">Pinus taeda</name>
    <name type="common">Loblolly pine</name>
    <dbReference type="NCBI Taxonomy" id="3352"/>
    <lineage>
        <taxon>Eukaryota</taxon>
        <taxon>Viridiplantae</taxon>
        <taxon>Streptophyta</taxon>
        <taxon>Embryophyta</taxon>
        <taxon>Tracheophyta</taxon>
        <taxon>Spermatophyta</taxon>
        <taxon>Pinopsida</taxon>
        <taxon>Pinidae</taxon>
        <taxon>Conifers I</taxon>
        <taxon>Pinales</taxon>
        <taxon>Pinaceae</taxon>
        <taxon>Pinus</taxon>
        <taxon>Pinus subgen. Pinus</taxon>
    </lineage>
</organism>
<dbReference type="PANTHER" id="PTHR34116">
    <property type="entry name" value="PLASMINOGEN ACTIVATOR INHIBITOR"/>
    <property type="match status" value="1"/>
</dbReference>
<keyword evidence="1" id="KW-0812">Transmembrane</keyword>
<dbReference type="PANTHER" id="PTHR34116:SF2">
    <property type="entry name" value="THH1_TOM1_TOM3 DOMAIN-CONTAINING PROTEIN"/>
    <property type="match status" value="1"/>
</dbReference>
<gene>
    <name evidence="2" type="ORF">0_10040_02</name>
</gene>
<proteinExistence type="predicted"/>
<keyword evidence="1" id="KW-1133">Transmembrane helix</keyword>
<keyword evidence="1" id="KW-0472">Membrane</keyword>